<evidence type="ECO:0000259" key="6">
    <source>
        <dbReference type="PROSITE" id="PS50977"/>
    </source>
</evidence>
<accession>A0A4Q2M3N3</accession>
<comment type="caution">
    <text evidence="9">The sequence shown here is derived from an EMBL/GenBank/DDBJ whole genome shotgun (WGS) entry which is preliminary data.</text>
</comment>
<dbReference type="Pfam" id="PF00440">
    <property type="entry name" value="TetR_N"/>
    <property type="match status" value="1"/>
</dbReference>
<reference evidence="9 10" key="1">
    <citation type="submission" date="2019-01" db="EMBL/GenBank/DDBJ databases">
        <title>Agromyces.</title>
        <authorList>
            <person name="Li J."/>
        </authorList>
    </citation>
    <scope>NUCLEOTIDE SEQUENCE [LARGE SCALE GENOMIC DNA]</scope>
    <source>
        <strain evidence="9 10">DSM 23870</strain>
    </source>
</reference>
<dbReference type="InterPro" id="IPR018211">
    <property type="entry name" value="ADH_Fe_CS"/>
</dbReference>
<evidence type="ECO:0000256" key="1">
    <source>
        <dbReference type="ARBA" id="ARBA00022491"/>
    </source>
</evidence>
<name>A0A4Q2M3N3_9MICO</name>
<dbReference type="SUPFAM" id="SSF46689">
    <property type="entry name" value="Homeodomain-like"/>
    <property type="match status" value="1"/>
</dbReference>
<dbReference type="InterPro" id="IPR039538">
    <property type="entry name" value="BetI_C"/>
</dbReference>
<dbReference type="AlphaFoldDB" id="A0A4Q2M3N3"/>
<evidence type="ECO:0000256" key="4">
    <source>
        <dbReference type="ARBA" id="ARBA00023163"/>
    </source>
</evidence>
<dbReference type="GO" id="GO:0046872">
    <property type="term" value="F:metal ion binding"/>
    <property type="evidence" value="ECO:0007669"/>
    <property type="project" value="InterPro"/>
</dbReference>
<dbReference type="PROSITE" id="PS00913">
    <property type="entry name" value="ADH_IRON_1"/>
    <property type="match status" value="1"/>
</dbReference>
<dbReference type="InterPro" id="IPR050109">
    <property type="entry name" value="HTH-type_TetR-like_transc_reg"/>
</dbReference>
<evidence type="ECO:0000313" key="7">
    <source>
        <dbReference type="EMBL" id="NYD68817.1"/>
    </source>
</evidence>
<dbReference type="GO" id="GO:0016491">
    <property type="term" value="F:oxidoreductase activity"/>
    <property type="evidence" value="ECO:0007669"/>
    <property type="project" value="InterPro"/>
</dbReference>
<dbReference type="EMBL" id="SDPM01000013">
    <property type="protein sequence ID" value="RXZ85112.1"/>
    <property type="molecule type" value="Genomic_DNA"/>
</dbReference>
<dbReference type="RefSeq" id="WP_129176050.1">
    <property type="nucleotide sequence ID" value="NZ_JACCBI010000001.1"/>
</dbReference>
<dbReference type="PROSITE" id="PS50977">
    <property type="entry name" value="HTH_TETR_2"/>
    <property type="match status" value="1"/>
</dbReference>
<gene>
    <name evidence="7" type="ORF">BJ972_003336</name>
    <name evidence="9" type="ORF">ESP50_13515</name>
    <name evidence="8" type="ORF">ESP50_17230</name>
</gene>
<dbReference type="SUPFAM" id="SSF48498">
    <property type="entry name" value="Tetracyclin repressor-like, C-terminal domain"/>
    <property type="match status" value="1"/>
</dbReference>
<evidence type="ECO:0000313" key="9">
    <source>
        <dbReference type="EMBL" id="RXZ85807.1"/>
    </source>
</evidence>
<dbReference type="InterPro" id="IPR001647">
    <property type="entry name" value="HTH_TetR"/>
</dbReference>
<dbReference type="GO" id="GO:0000976">
    <property type="term" value="F:transcription cis-regulatory region binding"/>
    <property type="evidence" value="ECO:0007669"/>
    <property type="project" value="TreeGrafter"/>
</dbReference>
<dbReference type="EMBL" id="SDPM01000007">
    <property type="protein sequence ID" value="RXZ85807.1"/>
    <property type="molecule type" value="Genomic_DNA"/>
</dbReference>
<keyword evidence="4" id="KW-0804">Transcription</keyword>
<keyword evidence="3 5" id="KW-0238">DNA-binding</keyword>
<dbReference type="InterPro" id="IPR036271">
    <property type="entry name" value="Tet_transcr_reg_TetR-rel_C_sf"/>
</dbReference>
<dbReference type="Proteomes" id="UP000581087">
    <property type="component" value="Unassembled WGS sequence"/>
</dbReference>
<proteinExistence type="predicted"/>
<evidence type="ECO:0000313" key="10">
    <source>
        <dbReference type="Proteomes" id="UP000292686"/>
    </source>
</evidence>
<dbReference type="InterPro" id="IPR009057">
    <property type="entry name" value="Homeodomain-like_sf"/>
</dbReference>
<feature type="DNA-binding region" description="H-T-H motif" evidence="5">
    <location>
        <begin position="31"/>
        <end position="50"/>
    </location>
</feature>
<protein>
    <submittedName>
        <fullName evidence="7 9">AcrR family transcriptional regulator</fullName>
    </submittedName>
</protein>
<dbReference type="GO" id="GO:0003700">
    <property type="term" value="F:DNA-binding transcription factor activity"/>
    <property type="evidence" value="ECO:0007669"/>
    <property type="project" value="TreeGrafter"/>
</dbReference>
<keyword evidence="2" id="KW-0805">Transcription regulation</keyword>
<evidence type="ECO:0000313" key="8">
    <source>
        <dbReference type="EMBL" id="RXZ85112.1"/>
    </source>
</evidence>
<evidence type="ECO:0000256" key="2">
    <source>
        <dbReference type="ARBA" id="ARBA00023015"/>
    </source>
</evidence>
<sequence>MGRRISADERRIALVAAALRVAARRGISHATTRAIVAEAGMSLASFHYVFESRDAFLAEVIRTVVDDELHAVLPDVEPAATLRDTIASGLERYLSHVRREPGEELTMLELTWHSLRTPELAGLAGSQYESYRAFARAALEAAAGFHDCRWRIPVDDVARLLVSFTDGLTIDWLVHEDEAASALIVGASADAIASLAEAAS</sequence>
<keyword evidence="1" id="KW-0678">Repressor</keyword>
<dbReference type="PANTHER" id="PTHR30055:SF234">
    <property type="entry name" value="HTH-TYPE TRANSCRIPTIONAL REGULATOR BETI"/>
    <property type="match status" value="1"/>
</dbReference>
<dbReference type="Proteomes" id="UP000292686">
    <property type="component" value="Unassembled WGS sequence"/>
</dbReference>
<dbReference type="Pfam" id="PF13977">
    <property type="entry name" value="TetR_C_6"/>
    <property type="match status" value="1"/>
</dbReference>
<feature type="domain" description="HTH tetR-type" evidence="6">
    <location>
        <begin position="8"/>
        <end position="68"/>
    </location>
</feature>
<dbReference type="PANTHER" id="PTHR30055">
    <property type="entry name" value="HTH-TYPE TRANSCRIPTIONAL REGULATOR RUTR"/>
    <property type="match status" value="1"/>
</dbReference>
<keyword evidence="10" id="KW-1185">Reference proteome</keyword>
<evidence type="ECO:0000256" key="3">
    <source>
        <dbReference type="ARBA" id="ARBA00023125"/>
    </source>
</evidence>
<evidence type="ECO:0000313" key="11">
    <source>
        <dbReference type="Proteomes" id="UP000581087"/>
    </source>
</evidence>
<dbReference type="OrthoDB" id="5242433at2"/>
<dbReference type="EMBL" id="JACCBI010000001">
    <property type="protein sequence ID" value="NYD68817.1"/>
    <property type="molecule type" value="Genomic_DNA"/>
</dbReference>
<dbReference type="Gene3D" id="1.10.357.10">
    <property type="entry name" value="Tetracycline Repressor, domain 2"/>
    <property type="match status" value="1"/>
</dbReference>
<organism evidence="9 10">
    <name type="scientific">Agromyces atrinae</name>
    <dbReference type="NCBI Taxonomy" id="592376"/>
    <lineage>
        <taxon>Bacteria</taxon>
        <taxon>Bacillati</taxon>
        <taxon>Actinomycetota</taxon>
        <taxon>Actinomycetes</taxon>
        <taxon>Micrococcales</taxon>
        <taxon>Microbacteriaceae</taxon>
        <taxon>Agromyces</taxon>
    </lineage>
</organism>
<evidence type="ECO:0000256" key="5">
    <source>
        <dbReference type="PROSITE-ProRule" id="PRU00335"/>
    </source>
</evidence>
<reference evidence="7 11" key="2">
    <citation type="submission" date="2020-07" db="EMBL/GenBank/DDBJ databases">
        <title>Sequencing the genomes of 1000 actinobacteria strains.</title>
        <authorList>
            <person name="Klenk H.-P."/>
        </authorList>
    </citation>
    <scope>NUCLEOTIDE SEQUENCE [LARGE SCALE GENOMIC DNA]</scope>
    <source>
        <strain evidence="7 11">DSM 23870</strain>
    </source>
</reference>